<dbReference type="Pfam" id="PF02754">
    <property type="entry name" value="CCG"/>
    <property type="match status" value="2"/>
</dbReference>
<gene>
    <name evidence="6" type="ORF">ENP47_06900</name>
</gene>
<comment type="caution">
    <text evidence="6">The sequence shown here is derived from an EMBL/GenBank/DDBJ whole genome shotgun (WGS) entry which is preliminary data.</text>
</comment>
<dbReference type="PROSITE" id="PS51379">
    <property type="entry name" value="4FE4S_FER_2"/>
    <property type="match status" value="1"/>
</dbReference>
<evidence type="ECO:0000256" key="4">
    <source>
        <dbReference type="ARBA" id="ARBA00023004"/>
    </source>
</evidence>
<dbReference type="SUPFAM" id="SSF46548">
    <property type="entry name" value="alpha-helical ferredoxin"/>
    <property type="match status" value="1"/>
</dbReference>
<evidence type="ECO:0000256" key="3">
    <source>
        <dbReference type="ARBA" id="ARBA00023002"/>
    </source>
</evidence>
<evidence type="ECO:0000256" key="5">
    <source>
        <dbReference type="ARBA" id="ARBA00023014"/>
    </source>
</evidence>
<proteinExistence type="predicted"/>
<keyword evidence="1" id="KW-0004">4Fe-4S</keyword>
<dbReference type="InterPro" id="IPR051460">
    <property type="entry name" value="HdrC_iron-sulfur_subunit"/>
</dbReference>
<accession>A0A7C1FWV3</accession>
<sequence length="443" mass="49728">MGGAEVPPRVRLALMGSEGGHMSDEIRTTQPETASANGHDGVREIEQEFVRGHLLQAYGCFSSGHKFCREVCPVYQVTRNEQHTPTAFHANVVAMEKGAARLEDVAENYSYCTLCGGCELRCPNTLFVGDFYRNRTRTVKLVQDMRAAANKAGLGLWPQWQRWVEATMVGKNEPVLDYQNIQPVDPNRVADWAKDLPFEIPKGGENILFVDCEAAYYRTSLPKAVAKILHAAGVPFGLMYEQWCCGGPSLEMGYPDHARYLAEHNVADWKKAGAKRVFVLDPHDYISFVDMYPQFFPPEELPEFVFMIDFVAQLLDEGKIRFVKPIEKTVTYHDPCRMNKRLGKWEAPRKILRAIPGLTFIDVDHVTQWAYCSGAGGGFAVEHPDLAKKIADLRISRAKELNVEALVSACPWSERPLTSSGREQQLEVLDLLEMVAEAMGLND</sequence>
<dbReference type="AlphaFoldDB" id="A0A7C1FWV3"/>
<protein>
    <submittedName>
        <fullName evidence="6">(Fe-S)-binding protein</fullName>
    </submittedName>
</protein>
<dbReference type="PANTHER" id="PTHR43255:SF1">
    <property type="entry name" value="IRON-SULFUR-BINDING OXIDOREDUCTASE FADF-RELATED"/>
    <property type="match status" value="1"/>
</dbReference>
<organism evidence="6">
    <name type="scientific">Thermomicrobium roseum</name>
    <dbReference type="NCBI Taxonomy" id="500"/>
    <lineage>
        <taxon>Bacteria</taxon>
        <taxon>Pseudomonadati</taxon>
        <taxon>Thermomicrobiota</taxon>
        <taxon>Thermomicrobia</taxon>
        <taxon>Thermomicrobiales</taxon>
        <taxon>Thermomicrobiaceae</taxon>
        <taxon>Thermomicrobium</taxon>
    </lineage>
</organism>
<keyword evidence="5" id="KW-0411">Iron-sulfur</keyword>
<dbReference type="PROSITE" id="PS00198">
    <property type="entry name" value="4FE4S_FER_1"/>
    <property type="match status" value="1"/>
</dbReference>
<evidence type="ECO:0000256" key="2">
    <source>
        <dbReference type="ARBA" id="ARBA00022723"/>
    </source>
</evidence>
<dbReference type="Pfam" id="PF13183">
    <property type="entry name" value="Fer4_8"/>
    <property type="match status" value="1"/>
</dbReference>
<name>A0A7C1FWV3_THERO</name>
<dbReference type="GO" id="GO:0016491">
    <property type="term" value="F:oxidoreductase activity"/>
    <property type="evidence" value="ECO:0007669"/>
    <property type="project" value="UniProtKB-KW"/>
</dbReference>
<evidence type="ECO:0000256" key="1">
    <source>
        <dbReference type="ARBA" id="ARBA00022485"/>
    </source>
</evidence>
<evidence type="ECO:0000313" key="6">
    <source>
        <dbReference type="EMBL" id="HEF65308.1"/>
    </source>
</evidence>
<dbReference type="EMBL" id="DSJL01000011">
    <property type="protein sequence ID" value="HEF65308.1"/>
    <property type="molecule type" value="Genomic_DNA"/>
</dbReference>
<dbReference type="InterPro" id="IPR009051">
    <property type="entry name" value="Helical_ferredxn"/>
</dbReference>
<dbReference type="InterPro" id="IPR017896">
    <property type="entry name" value="4Fe4S_Fe-S-bd"/>
</dbReference>
<dbReference type="InterPro" id="IPR004017">
    <property type="entry name" value="Cys_rich_dom"/>
</dbReference>
<dbReference type="GO" id="GO:0051539">
    <property type="term" value="F:4 iron, 4 sulfur cluster binding"/>
    <property type="evidence" value="ECO:0007669"/>
    <property type="project" value="UniProtKB-KW"/>
</dbReference>
<keyword evidence="2" id="KW-0479">Metal-binding</keyword>
<keyword evidence="3" id="KW-0560">Oxidoreductase</keyword>
<dbReference type="GO" id="GO:0005886">
    <property type="term" value="C:plasma membrane"/>
    <property type="evidence" value="ECO:0007669"/>
    <property type="project" value="TreeGrafter"/>
</dbReference>
<dbReference type="GO" id="GO:0046872">
    <property type="term" value="F:metal ion binding"/>
    <property type="evidence" value="ECO:0007669"/>
    <property type="project" value="UniProtKB-KW"/>
</dbReference>
<keyword evidence="4" id="KW-0408">Iron</keyword>
<dbReference type="InterPro" id="IPR017900">
    <property type="entry name" value="4Fe4S_Fe_S_CS"/>
</dbReference>
<dbReference type="Gene3D" id="1.10.1060.10">
    <property type="entry name" value="Alpha-helical ferredoxin"/>
    <property type="match status" value="1"/>
</dbReference>
<dbReference type="PANTHER" id="PTHR43255">
    <property type="entry name" value="IRON-SULFUR-BINDING OXIDOREDUCTASE FADF-RELATED-RELATED"/>
    <property type="match status" value="1"/>
</dbReference>
<reference evidence="6" key="1">
    <citation type="journal article" date="2020" name="mSystems">
        <title>Genome- and Community-Level Interaction Insights into Carbon Utilization and Element Cycling Functions of Hydrothermarchaeota in Hydrothermal Sediment.</title>
        <authorList>
            <person name="Zhou Z."/>
            <person name="Liu Y."/>
            <person name="Xu W."/>
            <person name="Pan J."/>
            <person name="Luo Z.H."/>
            <person name="Li M."/>
        </authorList>
    </citation>
    <scope>NUCLEOTIDE SEQUENCE [LARGE SCALE GENOMIC DNA]</scope>
    <source>
        <strain evidence="6">SpSt-222</strain>
    </source>
</reference>